<organism evidence="2 3">
    <name type="scientific">Propionibacterium australiense</name>
    <dbReference type="NCBI Taxonomy" id="119981"/>
    <lineage>
        <taxon>Bacteria</taxon>
        <taxon>Bacillati</taxon>
        <taxon>Actinomycetota</taxon>
        <taxon>Actinomycetes</taxon>
        <taxon>Propionibacteriales</taxon>
        <taxon>Propionibacteriaceae</taxon>
        <taxon>Propionibacterium</taxon>
    </lineage>
</organism>
<reference evidence="3" key="1">
    <citation type="submission" date="2018-08" db="EMBL/GenBank/DDBJ databases">
        <authorList>
            <person name="Hornung B."/>
        </authorList>
    </citation>
    <scope>NUCLEOTIDE SEQUENCE [LARGE SCALE GENOMIC DNA]</scope>
</reference>
<feature type="region of interest" description="Disordered" evidence="1">
    <location>
        <begin position="35"/>
        <end position="82"/>
    </location>
</feature>
<evidence type="ECO:0008006" key="4">
    <source>
        <dbReference type="Google" id="ProtNLM"/>
    </source>
</evidence>
<dbReference type="EMBL" id="UNQJ01000013">
    <property type="protein sequence ID" value="SYZ33822.1"/>
    <property type="molecule type" value="Genomic_DNA"/>
</dbReference>
<proteinExistence type="predicted"/>
<sequence>MEGWARRVKNTVMGKSITVVAGAVLAALLVGGCGAQGGQPDQTGSPEQSTGGTTDTPQSTAWPTPSVTTTEPSQQTDPTRQDAADVTVDDLLTAVSPDACRPSTRMIDGTVPLTTIDHVEYEPGHPWSPVYLDMAGLGYRQALAVFACGGANFIPNYLMLTGSGGELLGSVALSDYTDTAHGDVRSLEVTGDSVHVTWVASESAGANPVDRSGTVSFQDGRLVYTED</sequence>
<accession>A0A383S8D7</accession>
<dbReference type="Proteomes" id="UP000263928">
    <property type="component" value="Unassembled WGS sequence"/>
</dbReference>
<evidence type="ECO:0000256" key="1">
    <source>
        <dbReference type="SAM" id="MobiDB-lite"/>
    </source>
</evidence>
<evidence type="ECO:0000313" key="3">
    <source>
        <dbReference type="Proteomes" id="UP000263928"/>
    </source>
</evidence>
<gene>
    <name evidence="2" type="ORF">PROPAUS_1775</name>
</gene>
<feature type="compositionally biased region" description="Polar residues" evidence="1">
    <location>
        <begin position="39"/>
        <end position="78"/>
    </location>
</feature>
<name>A0A383S8D7_9ACTN</name>
<protein>
    <recommendedName>
        <fullName evidence="4">Prokaryotic membrane lipoprotein lipid attachment site profile</fullName>
    </recommendedName>
</protein>
<dbReference type="PROSITE" id="PS51257">
    <property type="entry name" value="PROKAR_LIPOPROTEIN"/>
    <property type="match status" value="1"/>
</dbReference>
<keyword evidence="3" id="KW-1185">Reference proteome</keyword>
<evidence type="ECO:0000313" key="2">
    <source>
        <dbReference type="EMBL" id="SYZ33822.1"/>
    </source>
</evidence>
<dbReference type="AlphaFoldDB" id="A0A383S8D7"/>